<name>A0A7L4ZVH1_9BACT</name>
<dbReference type="PANTHER" id="PTHR42901:SF1">
    <property type="entry name" value="ALCOHOL DEHYDROGENASE"/>
    <property type="match status" value="1"/>
</dbReference>
<dbReference type="InterPro" id="IPR036291">
    <property type="entry name" value="NAD(P)-bd_dom_sf"/>
</dbReference>
<dbReference type="Proteomes" id="UP000326380">
    <property type="component" value="Unassembled WGS sequence"/>
</dbReference>
<dbReference type="PRINTS" id="PR00080">
    <property type="entry name" value="SDRFAMILY"/>
</dbReference>
<accession>A0A7L4ZVH1</accession>
<proteinExistence type="inferred from homology"/>
<evidence type="ECO:0000313" key="4">
    <source>
        <dbReference type="EMBL" id="KAA9339415.1"/>
    </source>
</evidence>
<comment type="caution">
    <text evidence="4">The sequence shown here is derived from an EMBL/GenBank/DDBJ whole genome shotgun (WGS) entry which is preliminary data.</text>
</comment>
<dbReference type="PANTHER" id="PTHR42901">
    <property type="entry name" value="ALCOHOL DEHYDROGENASE"/>
    <property type="match status" value="1"/>
</dbReference>
<dbReference type="PRINTS" id="PR00081">
    <property type="entry name" value="GDHRDH"/>
</dbReference>
<dbReference type="CDD" id="cd05233">
    <property type="entry name" value="SDR_c"/>
    <property type="match status" value="1"/>
</dbReference>
<dbReference type="Pfam" id="PF00106">
    <property type="entry name" value="adh_short"/>
    <property type="match status" value="1"/>
</dbReference>
<dbReference type="InterPro" id="IPR020904">
    <property type="entry name" value="Sc_DH/Rdtase_CS"/>
</dbReference>
<keyword evidence="2" id="KW-0560">Oxidoreductase</keyword>
<evidence type="ECO:0000256" key="3">
    <source>
        <dbReference type="RuleBase" id="RU000363"/>
    </source>
</evidence>
<organism evidence="4 5">
    <name type="scientific">Hymenobacter busanensis</name>
    <dbReference type="NCBI Taxonomy" id="2607656"/>
    <lineage>
        <taxon>Bacteria</taxon>
        <taxon>Pseudomonadati</taxon>
        <taxon>Bacteroidota</taxon>
        <taxon>Cytophagia</taxon>
        <taxon>Cytophagales</taxon>
        <taxon>Hymenobacteraceae</taxon>
        <taxon>Hymenobacter</taxon>
    </lineage>
</organism>
<evidence type="ECO:0000256" key="1">
    <source>
        <dbReference type="ARBA" id="ARBA00006484"/>
    </source>
</evidence>
<sequence>MQKTIVVTGGTKGIGRAILVRFAQAGYRLITCARSAEDLTTLNQELGRQFSGVALHTLPADLSQPGDTRRFAEFVRGLGGSLDVLVNNTGAFQPGSLHTEPEGQLRQMIEVNLYSAYDLTRALLPTMLQQRAGHVFTMCSVASIKAYANGGAYSVAKYALYGFTKNLREELKETGVRVTAVLPGATLTASWEGAGFPDERFIRAEDVAEAVFGAHSLSPQAVVEELLIRPQLGDI</sequence>
<evidence type="ECO:0000313" key="5">
    <source>
        <dbReference type="Proteomes" id="UP000326380"/>
    </source>
</evidence>
<comment type="similarity">
    <text evidence="1 3">Belongs to the short-chain dehydrogenases/reductases (SDR) family.</text>
</comment>
<gene>
    <name evidence="4" type="ORF">F0P96_02000</name>
</gene>
<dbReference type="GO" id="GO:0016491">
    <property type="term" value="F:oxidoreductase activity"/>
    <property type="evidence" value="ECO:0007669"/>
    <property type="project" value="UniProtKB-KW"/>
</dbReference>
<dbReference type="Gene3D" id="3.40.50.720">
    <property type="entry name" value="NAD(P)-binding Rossmann-like Domain"/>
    <property type="match status" value="1"/>
</dbReference>
<evidence type="ECO:0000256" key="2">
    <source>
        <dbReference type="ARBA" id="ARBA00023002"/>
    </source>
</evidence>
<dbReference type="InterPro" id="IPR002347">
    <property type="entry name" value="SDR_fam"/>
</dbReference>
<dbReference type="SUPFAM" id="SSF51735">
    <property type="entry name" value="NAD(P)-binding Rossmann-fold domains"/>
    <property type="match status" value="1"/>
</dbReference>
<dbReference type="EMBL" id="VTWU01000001">
    <property type="protein sequence ID" value="KAA9339415.1"/>
    <property type="molecule type" value="Genomic_DNA"/>
</dbReference>
<dbReference type="AlphaFoldDB" id="A0A7L4ZVH1"/>
<keyword evidence="5" id="KW-1185">Reference proteome</keyword>
<protein>
    <submittedName>
        <fullName evidence="4">SDR family oxidoreductase</fullName>
    </submittedName>
</protein>
<dbReference type="RefSeq" id="WP_151077063.1">
    <property type="nucleotide sequence ID" value="NZ_CP047647.1"/>
</dbReference>
<dbReference type="PROSITE" id="PS00061">
    <property type="entry name" value="ADH_SHORT"/>
    <property type="match status" value="1"/>
</dbReference>
<reference evidence="4 5" key="1">
    <citation type="submission" date="2019-09" db="EMBL/GenBank/DDBJ databases">
        <title>Genome sequence of Hymenobacter sp. M3.</title>
        <authorList>
            <person name="Srinivasan S."/>
        </authorList>
    </citation>
    <scope>NUCLEOTIDE SEQUENCE [LARGE SCALE GENOMIC DNA]</scope>
    <source>
        <strain evidence="4 5">M3</strain>
    </source>
</reference>